<organism evidence="3 4">
    <name type="scientific">Nocardiopsis flavescens</name>
    <dbReference type="NCBI Taxonomy" id="758803"/>
    <lineage>
        <taxon>Bacteria</taxon>
        <taxon>Bacillati</taxon>
        <taxon>Actinomycetota</taxon>
        <taxon>Actinomycetes</taxon>
        <taxon>Streptosporangiales</taxon>
        <taxon>Nocardiopsidaceae</taxon>
        <taxon>Nocardiopsis</taxon>
    </lineage>
</organism>
<dbReference type="PANTHER" id="PTHR11895">
    <property type="entry name" value="TRANSAMIDASE"/>
    <property type="match status" value="1"/>
</dbReference>
<sequence length="479" mass="50333">MTEIHDLPAHRLAAMVRSRELSPREITEHVLSRTERHGPALGAYITVIAEKALEQARYAEKRAMADTPETLPPLLGIPVPVKDLEPLAGVRATYGSRVMADNVASFDSDTVARLRAAGAVFTGKTNTPEFGSGCYTENEVAPPARNPWNPELSPGGSSGGAAVAVAAGLAPVAHASDGGGSIRIPASVCGLFGLKPTRGRVSGAPAKPDLVGLSTSGPLTRHVADAALLLDVMSGNRPGDYHTAPPLPPGETFADHAGREPGRLRIGHYAHTGSAGIPVHPEVLAAHEATLRLLADLGHEVEEIPEPGDAHFGGTFSDDFALVWAAMASATPVPAGREHELGELNRWLRERARALPVPDYIAACARLQRGIRSWLAATGEHDAVVTPALASPPVPVGYFTGDGPGEEFRRMTAFTPFTSVFNVTGQPSMSVPLHHAADGSPLGSMVTGRMGGEPLLLSLAAQLERARPWADRVPPVWNA</sequence>
<feature type="domain" description="Amidase" evidence="2">
    <location>
        <begin position="25"/>
        <end position="457"/>
    </location>
</feature>
<reference evidence="3 4" key="1">
    <citation type="submission" date="2016-11" db="EMBL/GenBank/DDBJ databases">
        <authorList>
            <person name="Jaros S."/>
            <person name="Januszkiewicz K."/>
            <person name="Wedrychowicz H."/>
        </authorList>
    </citation>
    <scope>NUCLEOTIDE SEQUENCE [LARGE SCALE GENOMIC DNA]</scope>
    <source>
        <strain evidence="3 4">CGMCC 4.5723</strain>
    </source>
</reference>
<dbReference type="OrthoDB" id="182039at2"/>
<dbReference type="PANTHER" id="PTHR11895:SF7">
    <property type="entry name" value="GLUTAMYL-TRNA(GLN) AMIDOTRANSFERASE SUBUNIT A, MITOCHONDRIAL"/>
    <property type="match status" value="1"/>
</dbReference>
<dbReference type="STRING" id="758803.SAMN05421803_105297"/>
<gene>
    <name evidence="3" type="ORF">SAMN05421803_105297</name>
</gene>
<comment type="similarity">
    <text evidence="1">Belongs to the amidase family.</text>
</comment>
<dbReference type="InterPro" id="IPR020556">
    <property type="entry name" value="Amidase_CS"/>
</dbReference>
<dbReference type="PROSITE" id="PS00571">
    <property type="entry name" value="AMIDASES"/>
    <property type="match status" value="1"/>
</dbReference>
<dbReference type="Proteomes" id="UP000184452">
    <property type="component" value="Unassembled WGS sequence"/>
</dbReference>
<evidence type="ECO:0000259" key="2">
    <source>
        <dbReference type="Pfam" id="PF01425"/>
    </source>
</evidence>
<protein>
    <submittedName>
        <fullName evidence="3">Amidase</fullName>
    </submittedName>
</protein>
<evidence type="ECO:0000313" key="3">
    <source>
        <dbReference type="EMBL" id="SHJ37953.1"/>
    </source>
</evidence>
<dbReference type="InterPro" id="IPR000120">
    <property type="entry name" value="Amidase"/>
</dbReference>
<keyword evidence="4" id="KW-1185">Reference proteome</keyword>
<dbReference type="InterPro" id="IPR036928">
    <property type="entry name" value="AS_sf"/>
</dbReference>
<dbReference type="SUPFAM" id="SSF75304">
    <property type="entry name" value="Amidase signature (AS) enzymes"/>
    <property type="match status" value="1"/>
</dbReference>
<dbReference type="AlphaFoldDB" id="A0A1M6IU19"/>
<dbReference type="InterPro" id="IPR023631">
    <property type="entry name" value="Amidase_dom"/>
</dbReference>
<evidence type="ECO:0000313" key="4">
    <source>
        <dbReference type="Proteomes" id="UP000184452"/>
    </source>
</evidence>
<proteinExistence type="inferred from homology"/>
<accession>A0A1M6IU19</accession>
<dbReference type="EMBL" id="FQZK01000005">
    <property type="protein sequence ID" value="SHJ37953.1"/>
    <property type="molecule type" value="Genomic_DNA"/>
</dbReference>
<dbReference type="Gene3D" id="3.90.1300.10">
    <property type="entry name" value="Amidase signature (AS) domain"/>
    <property type="match status" value="1"/>
</dbReference>
<name>A0A1M6IU19_9ACTN</name>
<dbReference type="GO" id="GO:0003824">
    <property type="term" value="F:catalytic activity"/>
    <property type="evidence" value="ECO:0007669"/>
    <property type="project" value="InterPro"/>
</dbReference>
<evidence type="ECO:0000256" key="1">
    <source>
        <dbReference type="ARBA" id="ARBA00009199"/>
    </source>
</evidence>
<dbReference type="RefSeq" id="WP_073378852.1">
    <property type="nucleotide sequence ID" value="NZ_FQZK01000005.1"/>
</dbReference>
<dbReference type="Pfam" id="PF01425">
    <property type="entry name" value="Amidase"/>
    <property type="match status" value="1"/>
</dbReference>